<dbReference type="Pfam" id="PF00096">
    <property type="entry name" value="zf-C2H2"/>
    <property type="match status" value="2"/>
</dbReference>
<feature type="domain" description="C2H2-type" evidence="14">
    <location>
        <begin position="434"/>
        <end position="459"/>
    </location>
</feature>
<dbReference type="SUPFAM" id="SSF57667">
    <property type="entry name" value="beta-beta-alpha zinc fingers"/>
    <property type="match status" value="3"/>
</dbReference>
<keyword evidence="3" id="KW-0709">Segmentation polarity protein</keyword>
<dbReference type="Pfam" id="PF23561">
    <property type="entry name" value="zf-C2H2_15"/>
    <property type="match status" value="1"/>
</dbReference>
<evidence type="ECO:0000313" key="16">
    <source>
        <dbReference type="Proteomes" id="UP001154329"/>
    </source>
</evidence>
<keyword evidence="4" id="KW-0479">Metal-binding</keyword>
<evidence type="ECO:0000256" key="5">
    <source>
        <dbReference type="ARBA" id="ARBA00022737"/>
    </source>
</evidence>
<dbReference type="GO" id="GO:0000122">
    <property type="term" value="P:negative regulation of transcription by RNA polymerase II"/>
    <property type="evidence" value="ECO:0007669"/>
    <property type="project" value="UniProtKB-ARBA"/>
</dbReference>
<feature type="region of interest" description="Disordered" evidence="13">
    <location>
        <begin position="858"/>
        <end position="878"/>
    </location>
</feature>
<dbReference type="GO" id="GO:0005634">
    <property type="term" value="C:nucleus"/>
    <property type="evidence" value="ECO:0007669"/>
    <property type="project" value="UniProtKB-SubCell"/>
</dbReference>
<feature type="region of interest" description="Disordered" evidence="13">
    <location>
        <begin position="1069"/>
        <end position="1138"/>
    </location>
</feature>
<evidence type="ECO:0000256" key="12">
    <source>
        <dbReference type="PROSITE-ProRule" id="PRU00042"/>
    </source>
</evidence>
<feature type="domain" description="C2H2-type" evidence="14">
    <location>
        <begin position="345"/>
        <end position="372"/>
    </location>
</feature>
<feature type="compositionally biased region" description="Polar residues" evidence="13">
    <location>
        <begin position="1106"/>
        <end position="1121"/>
    </location>
</feature>
<dbReference type="GO" id="GO:0008270">
    <property type="term" value="F:zinc ion binding"/>
    <property type="evidence" value="ECO:0007669"/>
    <property type="project" value="UniProtKB-KW"/>
</dbReference>
<evidence type="ECO:0000256" key="13">
    <source>
        <dbReference type="SAM" id="MobiDB-lite"/>
    </source>
</evidence>
<accession>A0A9P0NCM8</accession>
<feature type="compositionally biased region" description="Low complexity" evidence="13">
    <location>
        <begin position="955"/>
        <end position="976"/>
    </location>
</feature>
<feature type="compositionally biased region" description="Gly residues" evidence="13">
    <location>
        <begin position="472"/>
        <end position="494"/>
    </location>
</feature>
<dbReference type="FunFam" id="3.30.160.60:FF:000031">
    <property type="entry name" value="GLI family zinc finger 3"/>
    <property type="match status" value="1"/>
</dbReference>
<keyword evidence="6 12" id="KW-0863">Zinc-finger</keyword>
<evidence type="ECO:0000256" key="2">
    <source>
        <dbReference type="ARBA" id="ARBA00010831"/>
    </source>
</evidence>
<evidence type="ECO:0000256" key="1">
    <source>
        <dbReference type="ARBA" id="ARBA00004123"/>
    </source>
</evidence>
<comment type="similarity">
    <text evidence="2">Belongs to the GLI C2H2-type zinc-finger protein family.</text>
</comment>
<keyword evidence="7" id="KW-0862">Zinc</keyword>
<evidence type="ECO:0000256" key="3">
    <source>
        <dbReference type="ARBA" id="ARBA00022716"/>
    </source>
</evidence>
<dbReference type="PANTHER" id="PTHR45718:SF4">
    <property type="entry name" value="TRANSCRIPTIONAL ACTIVATOR CUBITUS INTERRUPTUS"/>
    <property type="match status" value="1"/>
</dbReference>
<keyword evidence="16" id="KW-1185">Reference proteome</keyword>
<dbReference type="GO" id="GO:0000978">
    <property type="term" value="F:RNA polymerase II cis-regulatory region sequence-specific DNA binding"/>
    <property type="evidence" value="ECO:0007669"/>
    <property type="project" value="TreeGrafter"/>
</dbReference>
<feature type="region of interest" description="Disordered" evidence="13">
    <location>
        <begin position="659"/>
        <end position="681"/>
    </location>
</feature>
<dbReference type="FunFam" id="3.30.160.60:FF:000036">
    <property type="entry name" value="GLI family zinc finger 3"/>
    <property type="match status" value="1"/>
</dbReference>
<feature type="region of interest" description="Disordered" evidence="13">
    <location>
        <begin position="825"/>
        <end position="845"/>
    </location>
</feature>
<dbReference type="EMBL" id="OU899034">
    <property type="protein sequence ID" value="CAH1707532.1"/>
    <property type="molecule type" value="Genomic_DNA"/>
</dbReference>
<dbReference type="AlphaFoldDB" id="A0A9P0NCM8"/>
<feature type="compositionally biased region" description="Polar residues" evidence="13">
    <location>
        <begin position="977"/>
        <end position="997"/>
    </location>
</feature>
<evidence type="ECO:0000256" key="6">
    <source>
        <dbReference type="ARBA" id="ARBA00022771"/>
    </source>
</evidence>
<organism evidence="15 16">
    <name type="scientific">Aphis gossypii</name>
    <name type="common">Cotton aphid</name>
    <dbReference type="NCBI Taxonomy" id="80765"/>
    <lineage>
        <taxon>Eukaryota</taxon>
        <taxon>Metazoa</taxon>
        <taxon>Ecdysozoa</taxon>
        <taxon>Arthropoda</taxon>
        <taxon>Hexapoda</taxon>
        <taxon>Insecta</taxon>
        <taxon>Pterygota</taxon>
        <taxon>Neoptera</taxon>
        <taxon>Paraneoptera</taxon>
        <taxon>Hemiptera</taxon>
        <taxon>Sternorrhyncha</taxon>
        <taxon>Aphidomorpha</taxon>
        <taxon>Aphidoidea</taxon>
        <taxon>Aphididae</taxon>
        <taxon>Aphidini</taxon>
        <taxon>Aphis</taxon>
        <taxon>Aphis</taxon>
    </lineage>
</organism>
<evidence type="ECO:0000259" key="14">
    <source>
        <dbReference type="PROSITE" id="PS50157"/>
    </source>
</evidence>
<dbReference type="InterPro" id="IPR013087">
    <property type="entry name" value="Znf_C2H2_type"/>
</dbReference>
<dbReference type="SMART" id="SM00355">
    <property type="entry name" value="ZnF_C2H2"/>
    <property type="match status" value="5"/>
</dbReference>
<dbReference type="Gene3D" id="3.30.160.60">
    <property type="entry name" value="Classic Zinc Finger"/>
    <property type="match status" value="5"/>
</dbReference>
<evidence type="ECO:0000256" key="8">
    <source>
        <dbReference type="ARBA" id="ARBA00023015"/>
    </source>
</evidence>
<feature type="domain" description="C2H2-type" evidence="14">
    <location>
        <begin position="373"/>
        <end position="402"/>
    </location>
</feature>
<keyword evidence="11" id="KW-0539">Nucleus</keyword>
<dbReference type="GO" id="GO:0007367">
    <property type="term" value="P:segment polarity determination"/>
    <property type="evidence" value="ECO:0007669"/>
    <property type="project" value="UniProtKB-KW"/>
</dbReference>
<dbReference type="PROSITE" id="PS50157">
    <property type="entry name" value="ZINC_FINGER_C2H2_2"/>
    <property type="match status" value="4"/>
</dbReference>
<reference evidence="15" key="1">
    <citation type="submission" date="2022-02" db="EMBL/GenBank/DDBJ databases">
        <authorList>
            <person name="King R."/>
        </authorList>
    </citation>
    <scope>NUCLEOTIDE SEQUENCE</scope>
</reference>
<evidence type="ECO:0000256" key="10">
    <source>
        <dbReference type="ARBA" id="ARBA00023163"/>
    </source>
</evidence>
<dbReference type="PANTHER" id="PTHR45718">
    <property type="entry name" value="TRANSCRIPTIONAL ACTIVATOR CUBITUS INTERRUPTUS"/>
    <property type="match status" value="1"/>
</dbReference>
<dbReference type="GO" id="GO:0000981">
    <property type="term" value="F:DNA-binding transcription factor activity, RNA polymerase II-specific"/>
    <property type="evidence" value="ECO:0007669"/>
    <property type="project" value="TreeGrafter"/>
</dbReference>
<evidence type="ECO:0000313" key="15">
    <source>
        <dbReference type="EMBL" id="CAH1707532.1"/>
    </source>
</evidence>
<feature type="domain" description="C2H2-type" evidence="14">
    <location>
        <begin position="403"/>
        <end position="433"/>
    </location>
</feature>
<feature type="region of interest" description="Disordered" evidence="13">
    <location>
        <begin position="264"/>
        <end position="299"/>
    </location>
</feature>
<sequence>MPDKETSMLYPNPFDYSVGLSLQFPLSAAAAPPPPPDARGSCIWNPSLIPPATSSPSTSGMGAFHQPIPHSLVGSCGVGGSGDLVRRGAGGVLPPHHPHPHPADFPHPLRFNCMDICSSFATVGSLSSGLCSPLAQSFSRQGKKRALSVSPSPDLELHGRIRSSPSALYSAAAAYGASCSRSSSTSGSYGHLNPLAFTMQHHPSVISPQVQQLLRSASGLHLPWHNAAAMPSSAHHPSYNIHMLPVPSQDCSSQMLANDMCKIKQERSKSKSTSASKKASQKLVEDSKQNSPESISDLKGEPDFIETNCHWKNCNLEYQTQAVLVQHIVNDHIQANKKSFVCQWQDCSRAEKPFKAQYMLVVHMRRHTGEKPHKCTFENCTKAYSRLENLKTHLRSHTGEKPYTCEHPGCSKAFSNASDRAKHQNRTHSSEKPYICKAPGCTKRYTDPSSLRKHVKTVHGADFYAHKRHKGNGNGDNSRGGGSGGGGGGGGNGPGADDASPYRSDEMPMSAKTVSVSSPSIKSEETNSPGQQPSPMSVPYSNRMFHDEPISDSNHSADALDDNWVEDGHDADLFDFIPMHSEAGMLTSAPMIRRMRRFVPHAGLKHVATSELSPLPDLSPGHGSTSGMQELNKQLTDMKMVSNQDTIRRESTFSNYWSMKSDHSRRNSQVPSEHHRLSNASSLYDPISVDYSPSQANTAMGPDIDAFTDSEECRQLPESAKMSRPQTRQTGAVHHPNSNINLDEVGEGESLESKMVLPDDFDDVIKDMISEKIDDYDLGAFDAEKTINELTESALEHIPTLTPPIVQEATNGAGNGQALTNPVAPVVPTPTPNDRPNKVPPTNNYRNMRSNSLPVNWQGQEQSHGHGLPGAAYNPQFQNQRPYQANHPAMLFGTTTTNNNSNNNNFNFGPTMQQRQNGGRYSYSSNQDFVNYNHNYANFRHNGGQQYHQLKNNNNQHYQLNNNNNNNNNSNSNNNNGLQFHGQNNENGYYDDNSATPNAYQRCQRTSAANGGQQAAAVGQTAVAPGMQSYSHGYYNGGCNNQQCGQQQCGQQHNNNYYNSGYHQNNAGKFNSCYSRPNNHHQQMNQQAHQQQQQQYYTDLDRKQDTGTTVAASPMEEQSSPFRPAPEPQEFDSSNNMVLKDMSTSLSSLYDENTFFQMSTVFSES</sequence>
<feature type="compositionally biased region" description="Low complexity" evidence="13">
    <location>
        <begin position="271"/>
        <end position="282"/>
    </location>
</feature>
<keyword evidence="9" id="KW-0238">DNA-binding</keyword>
<proteinExistence type="inferred from homology"/>
<name>A0A9P0NCM8_APHGO</name>
<evidence type="ECO:0000256" key="9">
    <source>
        <dbReference type="ARBA" id="ARBA00023125"/>
    </source>
</evidence>
<evidence type="ECO:0000256" key="11">
    <source>
        <dbReference type="ARBA" id="ARBA00023242"/>
    </source>
</evidence>
<gene>
    <name evidence="15" type="ORF">APHIGO_LOCUS50</name>
</gene>
<keyword evidence="8" id="KW-0805">Transcription regulation</keyword>
<dbReference type="FunFam" id="3.30.160.60:FF:000019">
    <property type="entry name" value="GLI family zinc finger 3"/>
    <property type="match status" value="1"/>
</dbReference>
<dbReference type="Proteomes" id="UP001154329">
    <property type="component" value="Chromosome 1"/>
</dbReference>
<reference evidence="15" key="2">
    <citation type="submission" date="2022-10" db="EMBL/GenBank/DDBJ databases">
        <authorList>
            <consortium name="ENA_rothamsted_submissions"/>
            <consortium name="culmorum"/>
            <person name="King R."/>
        </authorList>
    </citation>
    <scope>NUCLEOTIDE SEQUENCE</scope>
</reference>
<dbReference type="PROSITE" id="PS00028">
    <property type="entry name" value="ZINC_FINGER_C2H2_1"/>
    <property type="match status" value="3"/>
</dbReference>
<feature type="region of interest" description="Disordered" evidence="13">
    <location>
        <begin position="718"/>
        <end position="740"/>
    </location>
</feature>
<comment type="subcellular location">
    <subcellularLocation>
        <location evidence="1">Nucleus</location>
    </subcellularLocation>
</comment>
<dbReference type="FunFam" id="3.30.160.60:FF:000048">
    <property type="entry name" value="GLI family zinc finger 3"/>
    <property type="match status" value="1"/>
</dbReference>
<feature type="region of interest" description="Disordered" evidence="13">
    <location>
        <begin position="955"/>
        <end position="997"/>
    </location>
</feature>
<keyword evidence="3" id="KW-0217">Developmental protein</keyword>
<protein>
    <recommendedName>
        <fullName evidence="14">C2H2-type domain-containing protein</fullName>
    </recommendedName>
</protein>
<dbReference type="InterPro" id="IPR036236">
    <property type="entry name" value="Znf_C2H2_sf"/>
</dbReference>
<keyword evidence="5" id="KW-0677">Repeat</keyword>
<feature type="region of interest" description="Disordered" evidence="13">
    <location>
        <begin position="461"/>
        <end position="541"/>
    </location>
</feature>
<feature type="compositionally biased region" description="Polar residues" evidence="13">
    <location>
        <begin position="512"/>
        <end position="535"/>
    </location>
</feature>
<dbReference type="GO" id="GO:0140297">
    <property type="term" value="F:DNA-binding transcription factor binding"/>
    <property type="evidence" value="ECO:0007669"/>
    <property type="project" value="UniProtKB-ARBA"/>
</dbReference>
<feature type="compositionally biased region" description="Polar residues" evidence="13">
    <location>
        <begin position="724"/>
        <end position="740"/>
    </location>
</feature>
<dbReference type="InterPro" id="IPR056436">
    <property type="entry name" value="Znf-C2H2_ZIC1-5/GLI1-3-like"/>
</dbReference>
<evidence type="ECO:0000256" key="7">
    <source>
        <dbReference type="ARBA" id="ARBA00022833"/>
    </source>
</evidence>
<dbReference type="InterPro" id="IPR043359">
    <property type="entry name" value="GLI-like"/>
</dbReference>
<feature type="compositionally biased region" description="Low complexity" evidence="13">
    <location>
        <begin position="1080"/>
        <end position="1095"/>
    </location>
</feature>
<keyword evidence="10" id="KW-0804">Transcription</keyword>
<evidence type="ECO:0000256" key="4">
    <source>
        <dbReference type="ARBA" id="ARBA00022723"/>
    </source>
</evidence>